<keyword evidence="4" id="KW-0812">Transmembrane</keyword>
<dbReference type="GO" id="GO:0016776">
    <property type="term" value="F:phosphotransferase activity, phosphate group as acceptor"/>
    <property type="evidence" value="ECO:0007669"/>
    <property type="project" value="TreeGrafter"/>
</dbReference>
<protein>
    <submittedName>
        <fullName evidence="9">Arylsulfatase</fullName>
        <ecNumber evidence="9">3.1.6.-</ecNumber>
    </submittedName>
</protein>
<comment type="subcellular location">
    <subcellularLocation>
        <location evidence="1">Cell membrane</location>
        <topology evidence="1">Multi-pass membrane protein</topology>
    </subcellularLocation>
</comment>
<evidence type="ECO:0000256" key="3">
    <source>
        <dbReference type="ARBA" id="ARBA00022679"/>
    </source>
</evidence>
<keyword evidence="9" id="KW-0378">Hydrolase</keyword>
<dbReference type="EC" id="3.1.6.-" evidence="9"/>
<dbReference type="Pfam" id="PF00884">
    <property type="entry name" value="Sulfatase"/>
    <property type="match status" value="1"/>
</dbReference>
<dbReference type="AlphaFoldDB" id="C0EJD5"/>
<evidence type="ECO:0000256" key="7">
    <source>
        <dbReference type="ARBA" id="ARBA00038481"/>
    </source>
</evidence>
<dbReference type="GO" id="GO:0016787">
    <property type="term" value="F:hydrolase activity"/>
    <property type="evidence" value="ECO:0007669"/>
    <property type="project" value="UniProtKB-KW"/>
</dbReference>
<dbReference type="GO" id="GO:0005886">
    <property type="term" value="C:plasma membrane"/>
    <property type="evidence" value="ECO:0007669"/>
    <property type="project" value="UniProtKB-SubCell"/>
</dbReference>
<keyword evidence="5" id="KW-1133">Transmembrane helix</keyword>
<dbReference type="InterPro" id="IPR017850">
    <property type="entry name" value="Alkaline_phosphatase_core_sf"/>
</dbReference>
<evidence type="ECO:0000256" key="2">
    <source>
        <dbReference type="ARBA" id="ARBA00022475"/>
    </source>
</evidence>
<reference evidence="9 10" key="1">
    <citation type="submission" date="2009-01" db="EMBL/GenBank/DDBJ databases">
        <authorList>
            <person name="Fulton L."/>
            <person name="Clifton S."/>
            <person name="Chinwalla A.T."/>
            <person name="Mitreva M."/>
            <person name="Sodergren E."/>
            <person name="Weinstock G."/>
            <person name="Clifton S."/>
            <person name="Dooling D.J."/>
            <person name="Fulton B."/>
            <person name="Minx P."/>
            <person name="Pepin K.H."/>
            <person name="Johnson M."/>
            <person name="Bhonagiri V."/>
            <person name="Nash W.E."/>
            <person name="Mardis E.R."/>
            <person name="Wilson R.K."/>
        </authorList>
    </citation>
    <scope>NUCLEOTIDE SEQUENCE [LARGE SCALE GENOMIC DNA]</scope>
    <source>
        <strain evidence="9 10">NRL30031/H210</strain>
    </source>
</reference>
<evidence type="ECO:0000256" key="5">
    <source>
        <dbReference type="ARBA" id="ARBA00022989"/>
    </source>
</evidence>
<name>C0EJD5_NEIFL</name>
<organism evidence="9 10">
    <name type="scientific">Neisseria flavescens NRL30031/H210</name>
    <dbReference type="NCBI Taxonomy" id="546264"/>
    <lineage>
        <taxon>Bacteria</taxon>
        <taxon>Pseudomonadati</taxon>
        <taxon>Pseudomonadota</taxon>
        <taxon>Betaproteobacteria</taxon>
        <taxon>Neisseriales</taxon>
        <taxon>Neisseriaceae</taxon>
        <taxon>Neisseria</taxon>
    </lineage>
</organism>
<evidence type="ECO:0000256" key="4">
    <source>
        <dbReference type="ARBA" id="ARBA00022692"/>
    </source>
</evidence>
<accession>C0EJD5</accession>
<evidence type="ECO:0000313" key="9">
    <source>
        <dbReference type="EMBL" id="EEG34870.1"/>
    </source>
</evidence>
<keyword evidence="6" id="KW-0472">Membrane</keyword>
<dbReference type="eggNOG" id="COG2194">
    <property type="taxonomic scope" value="Bacteria"/>
</dbReference>
<evidence type="ECO:0000259" key="8">
    <source>
        <dbReference type="Pfam" id="PF00884"/>
    </source>
</evidence>
<dbReference type="PANTHER" id="PTHR30443">
    <property type="entry name" value="INNER MEMBRANE PROTEIN"/>
    <property type="match status" value="1"/>
</dbReference>
<dbReference type="CDD" id="cd16017">
    <property type="entry name" value="LptA"/>
    <property type="match status" value="1"/>
</dbReference>
<keyword evidence="10" id="KW-1185">Reference proteome</keyword>
<keyword evidence="3" id="KW-0808">Transferase</keyword>
<dbReference type="Proteomes" id="UP000004457">
    <property type="component" value="Unassembled WGS sequence"/>
</dbReference>
<sequence length="385" mass="44373">MFFSSVFLLFTLHKPTTNTLKRHQPFKLVNTEVGNINFYFRILQALDQYYDERIQSKQILSDKPVWEIISSRPKYQNYVLVIGESMRADYTSLYGFPIDTTPYLRKSNGLALDEFIAPAPNTQTSLTRMLHLTQDDIVSYPNNIISLANAAGFKTYWLSTQPTSDDADTAAARVGIQADYSHFYDPNSSRDGKNSISDFTLLDGLAEQLKQMKNTQNSLFVLHINGSHPDFCKRLIQPVSKRFKSEKMSCYLETLKQTDQLLQRLEAEIKPYGSYSIMYLSDHGLAHIDKNTDHVSLSNSAKDKQAYHVPFIRISSDDMQQVHLKARRSGFDFIYAFSEWLGIDEKKLKLPYRFFSEDKVDSIKIFNWEEVVPYETLDNDPALQP</sequence>
<comment type="similarity">
    <text evidence="7">Belongs to the phosphoethanolamine transferase family.</text>
</comment>
<dbReference type="Gene3D" id="3.40.720.10">
    <property type="entry name" value="Alkaline Phosphatase, subunit A"/>
    <property type="match status" value="1"/>
</dbReference>
<dbReference type="InterPro" id="IPR000917">
    <property type="entry name" value="Sulfatase_N"/>
</dbReference>
<evidence type="ECO:0000313" key="10">
    <source>
        <dbReference type="Proteomes" id="UP000004457"/>
    </source>
</evidence>
<dbReference type="EMBL" id="ACEN01000001">
    <property type="protein sequence ID" value="EEG34870.1"/>
    <property type="molecule type" value="Genomic_DNA"/>
</dbReference>
<evidence type="ECO:0000256" key="6">
    <source>
        <dbReference type="ARBA" id="ARBA00023136"/>
    </source>
</evidence>
<dbReference type="GO" id="GO:0009244">
    <property type="term" value="P:lipopolysaccharide core region biosynthetic process"/>
    <property type="evidence" value="ECO:0007669"/>
    <property type="project" value="TreeGrafter"/>
</dbReference>
<evidence type="ECO:0000256" key="1">
    <source>
        <dbReference type="ARBA" id="ARBA00004651"/>
    </source>
</evidence>
<dbReference type="RefSeq" id="WP_003678648.1">
    <property type="nucleotide sequence ID" value="NZ_ACEN01000001.1"/>
</dbReference>
<dbReference type="InterPro" id="IPR040423">
    <property type="entry name" value="PEA_transferase"/>
</dbReference>
<feature type="domain" description="Sulfatase N-terminal" evidence="8">
    <location>
        <begin position="76"/>
        <end position="343"/>
    </location>
</feature>
<gene>
    <name evidence="9" type="ORF">NEIFLAOT_00023</name>
</gene>
<dbReference type="SUPFAM" id="SSF53649">
    <property type="entry name" value="Alkaline phosphatase-like"/>
    <property type="match status" value="1"/>
</dbReference>
<dbReference type="PANTHER" id="PTHR30443:SF4">
    <property type="entry name" value="PHOSPHOETHANOLAMINE TRANSFERASE OPGE-RELATED"/>
    <property type="match status" value="1"/>
</dbReference>
<keyword evidence="2" id="KW-1003">Cell membrane</keyword>
<proteinExistence type="inferred from homology"/>
<comment type="caution">
    <text evidence="9">The sequence shown here is derived from an EMBL/GenBank/DDBJ whole genome shotgun (WGS) entry which is preliminary data.</text>
</comment>
<dbReference type="InterPro" id="IPR058130">
    <property type="entry name" value="PEA_transf_C"/>
</dbReference>